<dbReference type="EMBL" id="FOLL01000018">
    <property type="protein sequence ID" value="SFC67240.1"/>
    <property type="molecule type" value="Genomic_DNA"/>
</dbReference>
<comment type="subcellular location">
    <subcellularLocation>
        <location evidence="1">Cell outer membrane</location>
    </subcellularLocation>
</comment>
<evidence type="ECO:0000256" key="2">
    <source>
        <dbReference type="ARBA" id="ARBA00006275"/>
    </source>
</evidence>
<dbReference type="InterPro" id="IPR012944">
    <property type="entry name" value="SusD_RagB_dom"/>
</dbReference>
<sequence length="494" mass="55357">MVILFEKKIMKKLAILVISGIMLASCSEWLVEKPKRIAESVFYNTPSEVETAVNAILLPLRQAREAQFANYIATLECQSDWMVGRGSWEPLSQYQGLNDVNITRVQGFWNAFYVGIRNANLVILNAPNGTSISQQDIAKYVGEAKFLRAFLYYQLVQNWGSVPLRTEANMIQRDLPKSSVDDIYDLIVSDLLDAETNLPPTPSVKGRPTRWAAKTLLADVFLNLNRPAEAAARANEVIQQGGFSLVPVSSVEDIQTKIFGPDDAVTNAQNEEIFALKYARIDNQGNYILWISLHPSMNLYINGGGAYAVHGDASNPNYINWNDDDIRKGMWSRINYGNAPNALISSKYADPQAVSQYGAGNDQPIFRYPDALLLYAEAAARAENTVSAAAMEALNKVHRRAYGYDPETPSPVDLDVADYTVETFIDRVIQERGYEFIYEGKRWLELKRTGKVHELVQYGKGKPIAEKHLLWPIPASEMNFNNALDPTRDQNPGY</sequence>
<proteinExistence type="inferred from homology"/>
<dbReference type="AlphaFoldDB" id="A0A1I1LCH9"/>
<dbReference type="InterPro" id="IPR033985">
    <property type="entry name" value="SusD-like_N"/>
</dbReference>
<protein>
    <submittedName>
        <fullName evidence="8">Starch-binding associating with outer membrane</fullName>
    </submittedName>
</protein>
<dbReference type="STRING" id="623281.SAMN05421747_11847"/>
<dbReference type="Pfam" id="PF07980">
    <property type="entry name" value="SusD_RagB"/>
    <property type="match status" value="1"/>
</dbReference>
<keyword evidence="3" id="KW-0732">Signal</keyword>
<feature type="domain" description="RagB/SusD" evidence="6">
    <location>
        <begin position="332"/>
        <end position="494"/>
    </location>
</feature>
<keyword evidence="4" id="KW-0472">Membrane</keyword>
<evidence type="ECO:0000256" key="1">
    <source>
        <dbReference type="ARBA" id="ARBA00004442"/>
    </source>
</evidence>
<reference evidence="8 9" key="1">
    <citation type="submission" date="2016-10" db="EMBL/GenBank/DDBJ databases">
        <authorList>
            <person name="de Groot N.N."/>
        </authorList>
    </citation>
    <scope>NUCLEOTIDE SEQUENCE [LARGE SCALE GENOMIC DNA]</scope>
    <source>
        <strain evidence="8 9">DSM 22900</strain>
    </source>
</reference>
<evidence type="ECO:0000259" key="7">
    <source>
        <dbReference type="Pfam" id="PF14322"/>
    </source>
</evidence>
<dbReference type="InterPro" id="IPR011990">
    <property type="entry name" value="TPR-like_helical_dom_sf"/>
</dbReference>
<dbReference type="PROSITE" id="PS51257">
    <property type="entry name" value="PROKAR_LIPOPROTEIN"/>
    <property type="match status" value="1"/>
</dbReference>
<gene>
    <name evidence="8" type="ORF">SAMN05421747_11847</name>
</gene>
<keyword evidence="5" id="KW-0998">Cell outer membrane</keyword>
<evidence type="ECO:0000256" key="3">
    <source>
        <dbReference type="ARBA" id="ARBA00022729"/>
    </source>
</evidence>
<dbReference type="GO" id="GO:0009279">
    <property type="term" value="C:cell outer membrane"/>
    <property type="evidence" value="ECO:0007669"/>
    <property type="project" value="UniProtKB-SubCell"/>
</dbReference>
<evidence type="ECO:0000256" key="4">
    <source>
        <dbReference type="ARBA" id="ARBA00023136"/>
    </source>
</evidence>
<evidence type="ECO:0000313" key="8">
    <source>
        <dbReference type="EMBL" id="SFC67240.1"/>
    </source>
</evidence>
<dbReference type="Pfam" id="PF14322">
    <property type="entry name" value="SusD-like_3"/>
    <property type="match status" value="1"/>
</dbReference>
<organism evidence="8 9">
    <name type="scientific">Parapedobacter composti</name>
    <dbReference type="NCBI Taxonomy" id="623281"/>
    <lineage>
        <taxon>Bacteria</taxon>
        <taxon>Pseudomonadati</taxon>
        <taxon>Bacteroidota</taxon>
        <taxon>Sphingobacteriia</taxon>
        <taxon>Sphingobacteriales</taxon>
        <taxon>Sphingobacteriaceae</taxon>
        <taxon>Parapedobacter</taxon>
    </lineage>
</organism>
<keyword evidence="9" id="KW-1185">Reference proteome</keyword>
<evidence type="ECO:0000259" key="6">
    <source>
        <dbReference type="Pfam" id="PF07980"/>
    </source>
</evidence>
<feature type="domain" description="SusD-like N-terminal" evidence="7">
    <location>
        <begin position="48"/>
        <end position="222"/>
    </location>
</feature>
<dbReference type="Proteomes" id="UP000199577">
    <property type="component" value="Unassembled WGS sequence"/>
</dbReference>
<dbReference type="SUPFAM" id="SSF48452">
    <property type="entry name" value="TPR-like"/>
    <property type="match status" value="1"/>
</dbReference>
<comment type="similarity">
    <text evidence="2">Belongs to the SusD family.</text>
</comment>
<dbReference type="Gene3D" id="1.25.40.390">
    <property type="match status" value="1"/>
</dbReference>
<name>A0A1I1LCH9_9SPHI</name>
<accession>A0A1I1LCH9</accession>
<dbReference type="RefSeq" id="WP_211657640.1">
    <property type="nucleotide sequence ID" value="NZ_FOLL01000018.1"/>
</dbReference>
<evidence type="ECO:0000256" key="5">
    <source>
        <dbReference type="ARBA" id="ARBA00023237"/>
    </source>
</evidence>
<evidence type="ECO:0000313" key="9">
    <source>
        <dbReference type="Proteomes" id="UP000199577"/>
    </source>
</evidence>